<organism evidence="1 2">
    <name type="scientific">Sphaerobolus stellatus (strain SS14)</name>
    <dbReference type="NCBI Taxonomy" id="990650"/>
    <lineage>
        <taxon>Eukaryota</taxon>
        <taxon>Fungi</taxon>
        <taxon>Dikarya</taxon>
        <taxon>Basidiomycota</taxon>
        <taxon>Agaricomycotina</taxon>
        <taxon>Agaricomycetes</taxon>
        <taxon>Phallomycetidae</taxon>
        <taxon>Geastrales</taxon>
        <taxon>Sphaerobolaceae</taxon>
        <taxon>Sphaerobolus</taxon>
    </lineage>
</organism>
<dbReference type="HOGENOM" id="CLU_403939_0_0_1"/>
<evidence type="ECO:0000313" key="1">
    <source>
        <dbReference type="EMBL" id="KIJ43458.1"/>
    </source>
</evidence>
<dbReference type="AlphaFoldDB" id="A0A0C9UKA0"/>
<accession>A0A0C9UKA0</accession>
<dbReference type="Proteomes" id="UP000054279">
    <property type="component" value="Unassembled WGS sequence"/>
</dbReference>
<dbReference type="EMBL" id="KN837123">
    <property type="protein sequence ID" value="KIJ43458.1"/>
    <property type="molecule type" value="Genomic_DNA"/>
</dbReference>
<evidence type="ECO:0000313" key="2">
    <source>
        <dbReference type="Proteomes" id="UP000054279"/>
    </source>
</evidence>
<proteinExistence type="predicted"/>
<name>A0A0C9UKA0_SPHS4</name>
<keyword evidence="2" id="KW-1185">Reference proteome</keyword>
<reference evidence="1 2" key="1">
    <citation type="submission" date="2014-06" db="EMBL/GenBank/DDBJ databases">
        <title>Evolutionary Origins and Diversification of the Mycorrhizal Mutualists.</title>
        <authorList>
            <consortium name="DOE Joint Genome Institute"/>
            <consortium name="Mycorrhizal Genomics Consortium"/>
            <person name="Kohler A."/>
            <person name="Kuo A."/>
            <person name="Nagy L.G."/>
            <person name="Floudas D."/>
            <person name="Copeland A."/>
            <person name="Barry K.W."/>
            <person name="Cichocki N."/>
            <person name="Veneault-Fourrey C."/>
            <person name="LaButti K."/>
            <person name="Lindquist E.A."/>
            <person name="Lipzen A."/>
            <person name="Lundell T."/>
            <person name="Morin E."/>
            <person name="Murat C."/>
            <person name="Riley R."/>
            <person name="Ohm R."/>
            <person name="Sun H."/>
            <person name="Tunlid A."/>
            <person name="Henrissat B."/>
            <person name="Grigoriev I.V."/>
            <person name="Hibbett D.S."/>
            <person name="Martin F."/>
        </authorList>
    </citation>
    <scope>NUCLEOTIDE SEQUENCE [LARGE SCALE GENOMIC DNA]</scope>
    <source>
        <strain evidence="1 2">SS14</strain>
    </source>
</reference>
<sequence>MVDVSILRIIAFMPRVTFTLPFPGSRRGNESLDVSSATPCATPEHLKVSPDASAFSEHASLEDGNLSSGMTGLTLVTENTSNVPVNDVDDFPKSFPIPVQRSSRSTLTFLGFNTVYRTTTVCQRAETSDLYITLPTFRRSLGEYASRMSFLDATSGQISLSDGTSSDISVLLTPKEENNFSVFTKHDKHRLRFIWLESIIPPISDGDVSSALPLPPRSEPTTTVLTENATMPMIHDPTAIRSLDPGNDEEDSYPWMHGEYDLSEFTVRDIAMAAQVSWLVDCEASSTPPPPVVHPSAEKETIHTPANFITSTRTSTKIHWYSDEWTLHTLKEFPEMFEYWRSEYHPLIASHVVSLAFDEKNPRKALEDMKSFCSLIQKNDPIGNPTEVIESIAKHLHDLCMEHFCSVIGSGSAREVFKQRSSDICAILDFIVTLDSLPGGITRVKKAVRMIVDHIFGIRDEDGSFDAATLARCVVHKFLSLASDTSAGKPRSYVSASVYTKLRYRIPRAIEEAIRQEHDNLYYSLSFISDFVFLLRTGGKVSMRQVLALNEFGQLLEGQSLSTEDPTKDRDILSDRRKAFAAYVLFMISPEDKEECYFCSEYQQKPVSICACKAFGEVCREEVMKVKQTVTKTVCTSEVEACFMTLCGFAADISEDIALDEQSDNVDFFADDEALDHSEQE</sequence>
<gene>
    <name evidence="1" type="ORF">M422DRAFT_30893</name>
</gene>
<protein>
    <submittedName>
        <fullName evidence="1">Uncharacterized protein</fullName>
    </submittedName>
</protein>